<dbReference type="Pfam" id="PF13030">
    <property type="entry name" value="DUF3891"/>
    <property type="match status" value="1"/>
</dbReference>
<sequence>MIVESHQKGWKIINQRSHGLLAAMLAYQYDIDLPNEIMVPTLITIAEHDDGVAETLAIKNLTEAGAPRHFRVHDDSKKTDLKQYLNVMEMATSKCQLNALLTSLHINFIFGDTSDSEDKKLDAFLKGQEKNRKDILKHLDIDKKYAERLYRFVQWCDAFSLLICMDKIQLEGRKMEIAKSPDGVMSQTFYKAKNEITVTPWVFKKDSFKVFYEYKIIEQLHFNSIQDFNEICERTPVQREEFLFTK</sequence>
<gene>
    <name evidence="1" type="ORF">SAMN05443669_102246</name>
</gene>
<dbReference type="EMBL" id="FRBU01000022">
    <property type="protein sequence ID" value="SHM11872.1"/>
    <property type="molecule type" value="Genomic_DNA"/>
</dbReference>
<dbReference type="RefSeq" id="WP_073353940.1">
    <property type="nucleotide sequence ID" value="NZ_FRBU01000022.1"/>
</dbReference>
<name>A0A1M7G668_9FLAO</name>
<dbReference type="OrthoDB" id="872894at2"/>
<proteinExistence type="predicted"/>
<organism evidence="1 2">
    <name type="scientific">Flavobacterium xanthum</name>
    <dbReference type="NCBI Taxonomy" id="69322"/>
    <lineage>
        <taxon>Bacteria</taxon>
        <taxon>Pseudomonadati</taxon>
        <taxon>Bacteroidota</taxon>
        <taxon>Flavobacteriia</taxon>
        <taxon>Flavobacteriales</taxon>
        <taxon>Flavobacteriaceae</taxon>
        <taxon>Flavobacterium</taxon>
    </lineage>
</organism>
<evidence type="ECO:0008006" key="3">
    <source>
        <dbReference type="Google" id="ProtNLM"/>
    </source>
</evidence>
<keyword evidence="2" id="KW-1185">Reference proteome</keyword>
<dbReference type="AlphaFoldDB" id="A0A1M7G668"/>
<dbReference type="STRING" id="69322.SAMN05443669_102246"/>
<protein>
    <recommendedName>
        <fullName evidence="3">DUF3891 domain-containing protein</fullName>
    </recommendedName>
</protein>
<evidence type="ECO:0000313" key="1">
    <source>
        <dbReference type="EMBL" id="SHM11872.1"/>
    </source>
</evidence>
<dbReference type="InterPro" id="IPR024992">
    <property type="entry name" value="DUF3891"/>
</dbReference>
<evidence type="ECO:0000313" key="2">
    <source>
        <dbReference type="Proteomes" id="UP000184260"/>
    </source>
</evidence>
<accession>A0A1M7G668</accession>
<dbReference type="Proteomes" id="UP000184260">
    <property type="component" value="Unassembled WGS sequence"/>
</dbReference>
<reference evidence="2" key="1">
    <citation type="submission" date="2016-11" db="EMBL/GenBank/DDBJ databases">
        <authorList>
            <person name="Varghese N."/>
            <person name="Submissions S."/>
        </authorList>
    </citation>
    <scope>NUCLEOTIDE SEQUENCE [LARGE SCALE GENOMIC DNA]</scope>
    <source>
        <strain evidence="2">DSM 3661</strain>
    </source>
</reference>